<feature type="compositionally biased region" description="Polar residues" evidence="1">
    <location>
        <begin position="106"/>
        <end position="117"/>
    </location>
</feature>
<keyword evidence="3" id="KW-1185">Reference proteome</keyword>
<sequence length="290" mass="30241">MSGVAGCGCTGCSCAGGARPLPALAHPSPVAPPAVIQPVAAPLNVYPSAIPRDPFSPPASSHPFEMTLPESPTFIALPAEELLLPAENKSGLKSGPYPPSPEKSEGSTQRQQHQNGNLERGDSAADSGIAQPSSPPSYMPQPDQRPQVMVPMMTASLGPKPNRQGPASPTKGLKSTPSLSTAYADSPYEKPGSYGESTISKSGYDSSHVQIQVKSSDLSTEAAYSQPLENGDAKPMFMTYHNQECTGVMVHMTVGTSIIAATEECLVIGCEAINAKPQSGSLYTVSTLFR</sequence>
<dbReference type="AlphaFoldDB" id="A0A183GNN2"/>
<dbReference type="OrthoDB" id="5852424at2759"/>
<accession>A0A3P8CY06</accession>
<proteinExistence type="predicted"/>
<reference evidence="2 3" key="1">
    <citation type="submission" date="2018-11" db="EMBL/GenBank/DDBJ databases">
        <authorList>
            <consortium name="Pathogen Informatics"/>
        </authorList>
    </citation>
    <scope>NUCLEOTIDE SEQUENCE [LARGE SCALE GENOMIC DNA]</scope>
</reference>
<gene>
    <name evidence="2" type="ORF">HPBE_LOCUS24301</name>
</gene>
<dbReference type="Proteomes" id="UP000050761">
    <property type="component" value="Unassembled WGS sequence"/>
</dbReference>
<dbReference type="WBParaSite" id="HPBE_0002430201-mRNA-1">
    <property type="protein sequence ID" value="HPBE_0002430201-mRNA-1"/>
    <property type="gene ID" value="HPBE_0002430201"/>
</dbReference>
<accession>A0A183GNN2</accession>
<evidence type="ECO:0000313" key="2">
    <source>
        <dbReference type="EMBL" id="VDP44187.1"/>
    </source>
</evidence>
<protein>
    <submittedName>
        <fullName evidence="4">AT-hook motif nuclear-localized protein</fullName>
    </submittedName>
</protein>
<organism evidence="3 4">
    <name type="scientific">Heligmosomoides polygyrus</name>
    <name type="common">Parasitic roundworm</name>
    <dbReference type="NCBI Taxonomy" id="6339"/>
    <lineage>
        <taxon>Eukaryota</taxon>
        <taxon>Metazoa</taxon>
        <taxon>Ecdysozoa</taxon>
        <taxon>Nematoda</taxon>
        <taxon>Chromadorea</taxon>
        <taxon>Rhabditida</taxon>
        <taxon>Rhabditina</taxon>
        <taxon>Rhabditomorpha</taxon>
        <taxon>Strongyloidea</taxon>
        <taxon>Heligmosomidae</taxon>
        <taxon>Heligmosomoides</taxon>
    </lineage>
</organism>
<name>A0A183GNN2_HELPZ</name>
<evidence type="ECO:0000313" key="4">
    <source>
        <dbReference type="WBParaSite" id="HPBE_0002430201-mRNA-1"/>
    </source>
</evidence>
<feature type="region of interest" description="Disordered" evidence="1">
    <location>
        <begin position="88"/>
        <end position="202"/>
    </location>
</feature>
<reference evidence="4" key="2">
    <citation type="submission" date="2019-09" db="UniProtKB">
        <authorList>
            <consortium name="WormBaseParasite"/>
        </authorList>
    </citation>
    <scope>IDENTIFICATION</scope>
</reference>
<feature type="compositionally biased region" description="Polar residues" evidence="1">
    <location>
        <begin position="173"/>
        <end position="183"/>
    </location>
</feature>
<dbReference type="EMBL" id="UZAH01036148">
    <property type="protein sequence ID" value="VDP44187.1"/>
    <property type="molecule type" value="Genomic_DNA"/>
</dbReference>
<evidence type="ECO:0000256" key="1">
    <source>
        <dbReference type="SAM" id="MobiDB-lite"/>
    </source>
</evidence>
<evidence type="ECO:0000313" key="3">
    <source>
        <dbReference type="Proteomes" id="UP000050761"/>
    </source>
</evidence>